<reference evidence="6" key="2">
    <citation type="submission" date="2023-01" db="EMBL/GenBank/DDBJ databases">
        <authorList>
            <person name="Sun Q."/>
            <person name="Evtushenko L."/>
        </authorList>
    </citation>
    <scope>NUCLEOTIDE SEQUENCE</scope>
    <source>
        <strain evidence="6">VKM B-2789</strain>
    </source>
</reference>
<evidence type="ECO:0000256" key="3">
    <source>
        <dbReference type="ARBA" id="ARBA00023163"/>
    </source>
</evidence>
<evidence type="ECO:0000259" key="5">
    <source>
        <dbReference type="PROSITE" id="PS50977"/>
    </source>
</evidence>
<evidence type="ECO:0000256" key="1">
    <source>
        <dbReference type="ARBA" id="ARBA00023015"/>
    </source>
</evidence>
<dbReference type="InterPro" id="IPR009057">
    <property type="entry name" value="Homeodomain-like_sf"/>
</dbReference>
<organism evidence="6 7">
    <name type="scientific">Ancylobacter defluvii</name>
    <dbReference type="NCBI Taxonomy" id="1282440"/>
    <lineage>
        <taxon>Bacteria</taxon>
        <taxon>Pseudomonadati</taxon>
        <taxon>Pseudomonadota</taxon>
        <taxon>Alphaproteobacteria</taxon>
        <taxon>Hyphomicrobiales</taxon>
        <taxon>Xanthobacteraceae</taxon>
        <taxon>Ancylobacter</taxon>
    </lineage>
</organism>
<evidence type="ECO:0000313" key="7">
    <source>
        <dbReference type="Proteomes" id="UP001143330"/>
    </source>
</evidence>
<dbReference type="EMBL" id="BSFM01000023">
    <property type="protein sequence ID" value="GLK86927.1"/>
    <property type="molecule type" value="Genomic_DNA"/>
</dbReference>
<evidence type="ECO:0000256" key="4">
    <source>
        <dbReference type="PROSITE-ProRule" id="PRU00335"/>
    </source>
</evidence>
<keyword evidence="1" id="KW-0805">Transcription regulation</keyword>
<reference evidence="6" key="1">
    <citation type="journal article" date="2014" name="Int. J. Syst. Evol. Microbiol.">
        <title>Complete genome sequence of Corynebacterium casei LMG S-19264T (=DSM 44701T), isolated from a smear-ripened cheese.</title>
        <authorList>
            <consortium name="US DOE Joint Genome Institute (JGI-PGF)"/>
            <person name="Walter F."/>
            <person name="Albersmeier A."/>
            <person name="Kalinowski J."/>
            <person name="Ruckert C."/>
        </authorList>
    </citation>
    <scope>NUCLEOTIDE SEQUENCE</scope>
    <source>
        <strain evidence="6">VKM B-2789</strain>
    </source>
</reference>
<dbReference type="GO" id="GO:0003677">
    <property type="term" value="F:DNA binding"/>
    <property type="evidence" value="ECO:0007669"/>
    <property type="project" value="UniProtKB-UniRule"/>
</dbReference>
<keyword evidence="3" id="KW-0804">Transcription</keyword>
<dbReference type="SUPFAM" id="SSF46689">
    <property type="entry name" value="Homeodomain-like"/>
    <property type="match status" value="1"/>
</dbReference>
<dbReference type="InterPro" id="IPR001647">
    <property type="entry name" value="HTH_TetR"/>
</dbReference>
<accession>A0A9W6K190</accession>
<dbReference type="Gene3D" id="1.10.357.10">
    <property type="entry name" value="Tetracycline Repressor, domain 2"/>
    <property type="match status" value="1"/>
</dbReference>
<evidence type="ECO:0000256" key="2">
    <source>
        <dbReference type="ARBA" id="ARBA00023125"/>
    </source>
</evidence>
<dbReference type="RefSeq" id="WP_213364328.1">
    <property type="nucleotide sequence ID" value="NZ_BSFM01000023.1"/>
</dbReference>
<proteinExistence type="predicted"/>
<dbReference type="PROSITE" id="PS50977">
    <property type="entry name" value="HTH_TETR_2"/>
    <property type="match status" value="1"/>
</dbReference>
<keyword evidence="7" id="KW-1185">Reference proteome</keyword>
<dbReference type="Pfam" id="PF00440">
    <property type="entry name" value="TetR_N"/>
    <property type="match status" value="1"/>
</dbReference>
<dbReference type="SUPFAM" id="SSF48498">
    <property type="entry name" value="Tetracyclin repressor-like, C-terminal domain"/>
    <property type="match status" value="1"/>
</dbReference>
<dbReference type="Gene3D" id="1.10.10.60">
    <property type="entry name" value="Homeodomain-like"/>
    <property type="match status" value="1"/>
</dbReference>
<comment type="caution">
    <text evidence="6">The sequence shown here is derived from an EMBL/GenBank/DDBJ whole genome shotgun (WGS) entry which is preliminary data.</text>
</comment>
<keyword evidence="2 4" id="KW-0238">DNA-binding</keyword>
<gene>
    <name evidence="6" type="ORF">GCM10017653_49970</name>
</gene>
<dbReference type="PANTHER" id="PTHR47506">
    <property type="entry name" value="TRANSCRIPTIONAL REGULATORY PROTEIN"/>
    <property type="match status" value="1"/>
</dbReference>
<dbReference type="AlphaFoldDB" id="A0A9W6K190"/>
<dbReference type="Proteomes" id="UP001143330">
    <property type="component" value="Unassembled WGS sequence"/>
</dbReference>
<evidence type="ECO:0000313" key="6">
    <source>
        <dbReference type="EMBL" id="GLK86927.1"/>
    </source>
</evidence>
<protein>
    <submittedName>
        <fullName evidence="6">TetR family transcriptional regulator</fullName>
    </submittedName>
</protein>
<feature type="domain" description="HTH tetR-type" evidence="5">
    <location>
        <begin position="9"/>
        <end position="69"/>
    </location>
</feature>
<sequence length="205" mass="22660">MRVTREKVAEHRRTILETASRLFRERGFGDVGVAEIMQASGLTHGAFYGHFRSKAHLAEEACRDAFVKSRAKWNEVPTLWSIIERYVSIRHRDEPSKGCPMSAFGAEIARQPEHVQTQYADGLRHQLGCIAELLPPGGTAEERHADSITLMASMVGAITLARGLSSTDPALSEEILASVRDSLRRHVIEEHGAGASCRRTEEAAE</sequence>
<feature type="DNA-binding region" description="H-T-H motif" evidence="4">
    <location>
        <begin position="32"/>
        <end position="51"/>
    </location>
</feature>
<dbReference type="PANTHER" id="PTHR47506:SF7">
    <property type="entry name" value="TRANSCRIPTIONAL REGULATORY PROTEIN"/>
    <property type="match status" value="1"/>
</dbReference>
<dbReference type="PRINTS" id="PR00455">
    <property type="entry name" value="HTHTETR"/>
</dbReference>
<dbReference type="InterPro" id="IPR036271">
    <property type="entry name" value="Tet_transcr_reg_TetR-rel_C_sf"/>
</dbReference>
<name>A0A9W6K190_9HYPH</name>